<protein>
    <submittedName>
        <fullName evidence="4">MmgE/PrpD family protein</fullName>
    </submittedName>
</protein>
<evidence type="ECO:0000259" key="2">
    <source>
        <dbReference type="Pfam" id="PF03972"/>
    </source>
</evidence>
<evidence type="ECO:0000313" key="4">
    <source>
        <dbReference type="EMBL" id="MDA5194847.1"/>
    </source>
</evidence>
<dbReference type="Pfam" id="PF03972">
    <property type="entry name" value="MmgE_PrpD_N"/>
    <property type="match status" value="1"/>
</dbReference>
<name>A0A9X3U037_9PROT</name>
<evidence type="ECO:0000259" key="3">
    <source>
        <dbReference type="Pfam" id="PF19305"/>
    </source>
</evidence>
<evidence type="ECO:0000256" key="1">
    <source>
        <dbReference type="ARBA" id="ARBA00006174"/>
    </source>
</evidence>
<dbReference type="InterPro" id="IPR042188">
    <property type="entry name" value="MmgE/PrpD_sf_2"/>
</dbReference>
<dbReference type="Proteomes" id="UP001141619">
    <property type="component" value="Unassembled WGS sequence"/>
</dbReference>
<dbReference type="AlphaFoldDB" id="A0A9X3U037"/>
<reference evidence="4" key="2">
    <citation type="journal article" date="2023" name="Syst. Appl. Microbiol.">
        <title>Govania unica gen. nov., sp. nov., a rare biosphere bacterium that represents a novel family in the class Alphaproteobacteria.</title>
        <authorList>
            <person name="Vandamme P."/>
            <person name="Peeters C."/>
            <person name="Hettiarachchi A."/>
            <person name="Cnockaert M."/>
            <person name="Carlier A."/>
        </authorList>
    </citation>
    <scope>NUCLEOTIDE SEQUENCE</scope>
    <source>
        <strain evidence="4">LMG 31809</strain>
    </source>
</reference>
<dbReference type="Gene3D" id="1.10.4100.10">
    <property type="entry name" value="2-methylcitrate dehydratase PrpD"/>
    <property type="match status" value="1"/>
</dbReference>
<dbReference type="InterPro" id="IPR045337">
    <property type="entry name" value="MmgE_PrpD_C"/>
</dbReference>
<feature type="domain" description="MmgE/PrpD N-terminal" evidence="2">
    <location>
        <begin position="35"/>
        <end position="257"/>
    </location>
</feature>
<dbReference type="Pfam" id="PF19305">
    <property type="entry name" value="MmgE_PrpD_C"/>
    <property type="match status" value="1"/>
</dbReference>
<feature type="domain" description="MmgE/PrpD C-terminal" evidence="3">
    <location>
        <begin position="279"/>
        <end position="449"/>
    </location>
</feature>
<dbReference type="PANTHER" id="PTHR16943">
    <property type="entry name" value="2-METHYLCITRATE DEHYDRATASE-RELATED"/>
    <property type="match status" value="1"/>
</dbReference>
<dbReference type="RefSeq" id="WP_274944554.1">
    <property type="nucleotide sequence ID" value="NZ_JANWOI010000004.1"/>
</dbReference>
<evidence type="ECO:0000313" key="5">
    <source>
        <dbReference type="Proteomes" id="UP001141619"/>
    </source>
</evidence>
<sequence length="467" mass="49914">MAHPPSPDTPPDVAPDISGARSLTEDLAVLLHRPVDADTRRLAAWHLTDWLGCAIGGHRSEVALLIVKLARETPLGPIHAIGAEKRSADVAILLNAALGGILELDDAHRSSITHPGAIVIPAALAAAEIANATPAALLDGITRGYEATIRIGTALGREHYRYWHNTVTAGVFGAAAAAGSLFGLDEAALVSALGNAGSTAGGLWQMHNEPVMTKHWHYAQAALNGLRTALLAARGFTGPRFVLDGPQGLFAATAPHADTASITEAKSYWLMRDVSFKPWAASRHVHPAIDASLHLRSQLGAADLKPDKIARVTVATYSEALGFSNIPQPLSIHDAKFSLQHGVAIALLRGSPKLSDFESSAVHAPEVARLRTLIELREDPSHSSRFPGHFGATLDIEMVDGRHFTQTVKDVKGDPERPITIAELVDKAEQLMVWSGVLDQRKARRLIETALYLPESPSLHSLLKQIP</sequence>
<organism evidence="4 5">
    <name type="scientific">Govanella unica</name>
    <dbReference type="NCBI Taxonomy" id="2975056"/>
    <lineage>
        <taxon>Bacteria</taxon>
        <taxon>Pseudomonadati</taxon>
        <taxon>Pseudomonadota</taxon>
        <taxon>Alphaproteobacteria</taxon>
        <taxon>Emcibacterales</taxon>
        <taxon>Govanellaceae</taxon>
        <taxon>Govanella</taxon>
    </lineage>
</organism>
<dbReference type="PANTHER" id="PTHR16943:SF8">
    <property type="entry name" value="2-METHYLCITRATE DEHYDRATASE"/>
    <property type="match status" value="1"/>
</dbReference>
<comment type="caution">
    <text evidence="4">The sequence shown here is derived from an EMBL/GenBank/DDBJ whole genome shotgun (WGS) entry which is preliminary data.</text>
</comment>
<dbReference type="Gene3D" id="3.30.1330.120">
    <property type="entry name" value="2-methylcitrate dehydratase PrpD"/>
    <property type="match status" value="1"/>
</dbReference>
<dbReference type="InterPro" id="IPR045336">
    <property type="entry name" value="MmgE_PrpD_N"/>
</dbReference>
<dbReference type="InterPro" id="IPR036148">
    <property type="entry name" value="MmgE/PrpD_sf"/>
</dbReference>
<comment type="similarity">
    <text evidence="1">Belongs to the PrpD family.</text>
</comment>
<reference evidence="4" key="1">
    <citation type="submission" date="2022-08" db="EMBL/GenBank/DDBJ databases">
        <authorList>
            <person name="Vandamme P."/>
            <person name="Hettiarachchi A."/>
            <person name="Peeters C."/>
            <person name="Cnockaert M."/>
            <person name="Carlier A."/>
        </authorList>
    </citation>
    <scope>NUCLEOTIDE SEQUENCE</scope>
    <source>
        <strain evidence="4">LMG 31809</strain>
    </source>
</reference>
<dbReference type="InterPro" id="IPR005656">
    <property type="entry name" value="MmgE_PrpD"/>
</dbReference>
<gene>
    <name evidence="4" type="ORF">NYP16_12885</name>
</gene>
<dbReference type="InterPro" id="IPR042183">
    <property type="entry name" value="MmgE/PrpD_sf_1"/>
</dbReference>
<dbReference type="GO" id="GO:0016829">
    <property type="term" value="F:lyase activity"/>
    <property type="evidence" value="ECO:0007669"/>
    <property type="project" value="InterPro"/>
</dbReference>
<proteinExistence type="inferred from homology"/>
<keyword evidence="5" id="KW-1185">Reference proteome</keyword>
<dbReference type="EMBL" id="JANWOI010000004">
    <property type="protein sequence ID" value="MDA5194847.1"/>
    <property type="molecule type" value="Genomic_DNA"/>
</dbReference>
<dbReference type="SUPFAM" id="SSF103378">
    <property type="entry name" value="2-methylcitrate dehydratase PrpD"/>
    <property type="match status" value="1"/>
</dbReference>
<accession>A0A9X3U037</accession>